<evidence type="ECO:0000313" key="2">
    <source>
        <dbReference type="Proteomes" id="UP000027215"/>
    </source>
</evidence>
<dbReference type="InterPro" id="IPR023198">
    <property type="entry name" value="PGP-like_dom2"/>
</dbReference>
<dbReference type="InterPro" id="IPR051806">
    <property type="entry name" value="HAD-like_SPP"/>
</dbReference>
<dbReference type="PRINTS" id="PR00413">
    <property type="entry name" value="HADHALOGNASE"/>
</dbReference>
<dbReference type="KEGG" id="xfs:D934_03565"/>
<dbReference type="InterPro" id="IPR006439">
    <property type="entry name" value="HAD-SF_hydro_IA"/>
</dbReference>
<dbReference type="PATRIC" id="fig|155920.8.peg.850"/>
<gene>
    <name evidence="1" type="ORF">D934_03565</name>
</gene>
<dbReference type="HOGENOM" id="CLU_045011_13_3_6"/>
<dbReference type="SFLD" id="SFLDG01129">
    <property type="entry name" value="C1.5:_HAD__Beta-PGM__Phosphata"/>
    <property type="match status" value="1"/>
</dbReference>
<dbReference type="InterPro" id="IPR041492">
    <property type="entry name" value="HAD_2"/>
</dbReference>
<dbReference type="InterPro" id="IPR023214">
    <property type="entry name" value="HAD_sf"/>
</dbReference>
<sequence>MMVSAPLSFMPEAVIFDMDGLMLDSERVSIECRCRAAFDLEQQIEPDYWLQMVGVSDIACHAQLSARIGAVPATALLARSDALYEAVVTKGVPHRPGIVTLLEWLFARGIPCAVGTSTRRPLALRKLNTAGLLSRFDVVCTASEVAQAKPAPDIYLLAAHTLGIVPGRCLVVEDSPIGVRAALAAGMTPIQVPDLLMPDAQVSALGHRIVASLTEVQSLLEACFDV</sequence>
<dbReference type="EMBL" id="CP006696">
    <property type="protein sequence ID" value="AIC09600.1"/>
    <property type="molecule type" value="Genomic_DNA"/>
</dbReference>
<dbReference type="Gene3D" id="3.40.50.1000">
    <property type="entry name" value="HAD superfamily/HAD-like"/>
    <property type="match status" value="1"/>
</dbReference>
<dbReference type="InterPro" id="IPR036412">
    <property type="entry name" value="HAD-like_sf"/>
</dbReference>
<evidence type="ECO:0000313" key="1">
    <source>
        <dbReference type="EMBL" id="AIC09600.1"/>
    </source>
</evidence>
<protein>
    <submittedName>
        <fullName evidence="1">Hydrolase</fullName>
    </submittedName>
</protein>
<keyword evidence="1" id="KW-0378">Hydrolase</keyword>
<dbReference type="GO" id="GO:0050308">
    <property type="term" value="F:sugar-phosphatase activity"/>
    <property type="evidence" value="ECO:0007669"/>
    <property type="project" value="TreeGrafter"/>
</dbReference>
<accession>A0A060H2R6</accession>
<dbReference type="PANTHER" id="PTHR43481:SF4">
    <property type="entry name" value="GLYCEROL-1-PHOSPHATE PHOSPHOHYDROLASE 1-RELATED"/>
    <property type="match status" value="1"/>
</dbReference>
<organism evidence="1 2">
    <name type="scientific">Xylella fastidiosa subsp. sandyi Ann-1</name>
    <dbReference type="NCBI Taxonomy" id="155920"/>
    <lineage>
        <taxon>Bacteria</taxon>
        <taxon>Pseudomonadati</taxon>
        <taxon>Pseudomonadota</taxon>
        <taxon>Gammaproteobacteria</taxon>
        <taxon>Lysobacterales</taxon>
        <taxon>Lysobacteraceae</taxon>
        <taxon>Xylella</taxon>
    </lineage>
</organism>
<name>A0A060H2R6_XYLFS</name>
<dbReference type="NCBIfam" id="TIGR01509">
    <property type="entry name" value="HAD-SF-IA-v3"/>
    <property type="match status" value="1"/>
</dbReference>
<dbReference type="CDD" id="cd07505">
    <property type="entry name" value="HAD_BPGM-like"/>
    <property type="match status" value="1"/>
</dbReference>
<dbReference type="AlphaFoldDB" id="A0A060H2R6"/>
<dbReference type="PANTHER" id="PTHR43481">
    <property type="entry name" value="FRUCTOSE-1-PHOSPHATE PHOSPHATASE"/>
    <property type="match status" value="1"/>
</dbReference>
<reference evidence="1 2" key="1">
    <citation type="submission" date="2013-08" db="EMBL/GenBank/DDBJ databases">
        <authorList>
            <person name="Stouthamer R."/>
            <person name="Nunney L."/>
        </authorList>
    </citation>
    <scope>NUCLEOTIDE SEQUENCE [LARGE SCALE GENOMIC DNA]</scope>
    <source>
        <strain evidence="2">ann-1</strain>
    </source>
</reference>
<dbReference type="Pfam" id="PF13419">
    <property type="entry name" value="HAD_2"/>
    <property type="match status" value="1"/>
</dbReference>
<proteinExistence type="predicted"/>
<dbReference type="Gene3D" id="1.10.150.240">
    <property type="entry name" value="Putative phosphatase, domain 2"/>
    <property type="match status" value="1"/>
</dbReference>
<dbReference type="Proteomes" id="UP000027215">
    <property type="component" value="Chromosome"/>
</dbReference>
<dbReference type="SFLD" id="SFLDS00003">
    <property type="entry name" value="Haloacid_Dehalogenase"/>
    <property type="match status" value="1"/>
</dbReference>
<dbReference type="SUPFAM" id="SSF56784">
    <property type="entry name" value="HAD-like"/>
    <property type="match status" value="1"/>
</dbReference>